<reference evidence="1 2" key="1">
    <citation type="submission" date="2015-03" db="EMBL/GenBank/DDBJ databases">
        <authorList>
            <person name="Murphy D."/>
        </authorList>
    </citation>
    <scope>NUCLEOTIDE SEQUENCE [LARGE SCALE GENOMIC DNA]</scope>
    <source>
        <strain evidence="1 2">68/02</strain>
    </source>
</reference>
<dbReference type="AlphaFoldDB" id="A0A0U1HT98"/>
<dbReference type="Proteomes" id="UP000042054">
    <property type="component" value="Unassembled WGS sequence"/>
</dbReference>
<name>A0A0U1HT98_YERRO</name>
<dbReference type="EMBL" id="CTKE01000009">
    <property type="protein sequence ID" value="CQI90472.1"/>
    <property type="molecule type" value="Genomic_DNA"/>
</dbReference>
<dbReference type="STRING" id="29485.CH64_3366"/>
<accession>A0A0U1HT98</accession>
<evidence type="ECO:0000313" key="2">
    <source>
        <dbReference type="Proteomes" id="UP000042054"/>
    </source>
</evidence>
<proteinExistence type="predicted"/>
<evidence type="ECO:0000313" key="1">
    <source>
        <dbReference type="EMBL" id="CQI90472.1"/>
    </source>
</evidence>
<sequence length="345" mass="39776">MNNLYNKENERKLSLDEIIKQSSDRLNDIVSKKAEHFSGLLDIGGPSDYYTMRYFIDNYHEYIYPLFYAYDGDGAHPRYNLFRLMVLKDSNASNELLRLTAQDETFYEYVYFAITNDVEQNEIISLINQVRLGEVDENGFYQSIIQQRRDSKEMHDFAERDIGVRTFATVMPTKLDSGKSMSSSLVENEKMVRINEIKQEYNISNKLARVICNNKVTSEIAINILKDMEVNGVDVNVIKRIIRGNVDDSLSHLSKDITDFNNAQYHHKMRLSNKALPLEASFKHQLISEKMPLSQQEPSINKSMSLLTEQIAGMTDKGMPNIQHEMSWGHNQITAPLAIFYSQLG</sequence>
<protein>
    <submittedName>
        <fullName evidence="1">Uncharacterized protein</fullName>
    </submittedName>
</protein>
<gene>
    <name evidence="1" type="ORF">ERS008555_02147</name>
</gene>
<dbReference type="RefSeq" id="WP_050534996.1">
    <property type="nucleotide sequence ID" value="NZ_CTKE01000009.1"/>
</dbReference>
<organism evidence="1 2">
    <name type="scientific">Yersinia rohdei</name>
    <dbReference type="NCBI Taxonomy" id="29485"/>
    <lineage>
        <taxon>Bacteria</taxon>
        <taxon>Pseudomonadati</taxon>
        <taxon>Pseudomonadota</taxon>
        <taxon>Gammaproteobacteria</taxon>
        <taxon>Enterobacterales</taxon>
        <taxon>Yersiniaceae</taxon>
        <taxon>Yersinia</taxon>
    </lineage>
</organism>